<reference evidence="2" key="1">
    <citation type="journal article" date="2014" name="Front. Microbiol.">
        <title>High frequency of phylogenetically diverse reductive dehalogenase-homologous genes in deep subseafloor sedimentary metagenomes.</title>
        <authorList>
            <person name="Kawai M."/>
            <person name="Futagami T."/>
            <person name="Toyoda A."/>
            <person name="Takaki Y."/>
            <person name="Nishi S."/>
            <person name="Hori S."/>
            <person name="Arai W."/>
            <person name="Tsubouchi T."/>
            <person name="Morono Y."/>
            <person name="Uchiyama I."/>
            <person name="Ito T."/>
            <person name="Fujiyama A."/>
            <person name="Inagaki F."/>
            <person name="Takami H."/>
        </authorList>
    </citation>
    <scope>NUCLEOTIDE SEQUENCE</scope>
    <source>
        <strain evidence="2">Expedition CK06-06</strain>
    </source>
</reference>
<organism evidence="2">
    <name type="scientific">marine sediment metagenome</name>
    <dbReference type="NCBI Taxonomy" id="412755"/>
    <lineage>
        <taxon>unclassified sequences</taxon>
        <taxon>metagenomes</taxon>
        <taxon>ecological metagenomes</taxon>
    </lineage>
</organism>
<gene>
    <name evidence="2" type="ORF">S01H1_34498</name>
</gene>
<evidence type="ECO:0000256" key="1">
    <source>
        <dbReference type="SAM" id="Phobius"/>
    </source>
</evidence>
<protein>
    <submittedName>
        <fullName evidence="2">Uncharacterized protein</fullName>
    </submittedName>
</protein>
<dbReference type="AlphaFoldDB" id="X0UUY9"/>
<dbReference type="EMBL" id="BARS01021481">
    <property type="protein sequence ID" value="GAG04113.1"/>
    <property type="molecule type" value="Genomic_DNA"/>
</dbReference>
<proteinExistence type="predicted"/>
<accession>X0UUY9</accession>
<name>X0UUY9_9ZZZZ</name>
<keyword evidence="1" id="KW-0812">Transmembrane</keyword>
<keyword evidence="1" id="KW-0472">Membrane</keyword>
<evidence type="ECO:0000313" key="2">
    <source>
        <dbReference type="EMBL" id="GAG04113.1"/>
    </source>
</evidence>
<sequence length="60" mass="7221">MATAVHRDRQWRRRHVHDPMNETLDAFWYGMYAGMFVVLTLLVVWTFEEARHLTELGDDE</sequence>
<keyword evidence="1" id="KW-1133">Transmembrane helix</keyword>
<feature type="transmembrane region" description="Helical" evidence="1">
    <location>
        <begin position="26"/>
        <end position="47"/>
    </location>
</feature>
<comment type="caution">
    <text evidence="2">The sequence shown here is derived from an EMBL/GenBank/DDBJ whole genome shotgun (WGS) entry which is preliminary data.</text>
</comment>